<dbReference type="HOGENOM" id="CLU_2194765_0_0_6"/>
<organism evidence="1 2">
    <name type="scientific">Psychromonas ingrahamii (strain DSM 17664 / CCUG 51855 / 37)</name>
    <dbReference type="NCBI Taxonomy" id="357804"/>
    <lineage>
        <taxon>Bacteria</taxon>
        <taxon>Pseudomonadati</taxon>
        <taxon>Pseudomonadota</taxon>
        <taxon>Gammaproteobacteria</taxon>
        <taxon>Alteromonadales</taxon>
        <taxon>Psychromonadaceae</taxon>
        <taxon>Psychromonas</taxon>
    </lineage>
</organism>
<dbReference type="KEGG" id="pin:Ping_1930"/>
<dbReference type="EMBL" id="CP000510">
    <property type="protein sequence ID" value="ABM03701.1"/>
    <property type="molecule type" value="Genomic_DNA"/>
</dbReference>
<dbReference type="RefSeq" id="WP_011770261.1">
    <property type="nucleotide sequence ID" value="NC_008709.1"/>
</dbReference>
<keyword evidence="2" id="KW-1185">Reference proteome</keyword>
<reference evidence="1 2" key="1">
    <citation type="submission" date="2007-01" db="EMBL/GenBank/DDBJ databases">
        <title>Complete sequence of Psychromonas ingrahamii 37.</title>
        <authorList>
            <consortium name="US DOE Joint Genome Institute"/>
            <person name="Copeland A."/>
            <person name="Lucas S."/>
            <person name="Lapidus A."/>
            <person name="Barry K."/>
            <person name="Detter J.C."/>
            <person name="Glavina del Rio T."/>
            <person name="Hammon N."/>
            <person name="Israni S."/>
            <person name="Dalin E."/>
            <person name="Tice H."/>
            <person name="Pitluck S."/>
            <person name="Thompson L.S."/>
            <person name="Brettin T."/>
            <person name="Bruce D."/>
            <person name="Han C."/>
            <person name="Tapia R."/>
            <person name="Schmutz J."/>
            <person name="Larimer F."/>
            <person name="Land M."/>
            <person name="Hauser L."/>
            <person name="Kyrpides N."/>
            <person name="Ivanova N."/>
            <person name="Staley J."/>
            <person name="Richardson P."/>
        </authorList>
    </citation>
    <scope>NUCLEOTIDE SEQUENCE [LARGE SCALE GENOMIC DNA]</scope>
    <source>
        <strain evidence="1 2">37</strain>
    </source>
</reference>
<name>A1SW36_PSYIN</name>
<evidence type="ECO:0000313" key="1">
    <source>
        <dbReference type="EMBL" id="ABM03701.1"/>
    </source>
</evidence>
<protein>
    <submittedName>
        <fullName evidence="1">Uncharacterized protein</fullName>
    </submittedName>
</protein>
<dbReference type="eggNOG" id="ENOG50348UQ">
    <property type="taxonomic scope" value="Bacteria"/>
</dbReference>
<dbReference type="Proteomes" id="UP000000639">
    <property type="component" value="Chromosome"/>
</dbReference>
<sequence>MSELSELNKAINALNDLWPLLEGDEQRDVRRERDKLNIQASELAYKTLLENTPELTAAIDQLNLVTKNAIDAKESIDDVSKRINQVAKTIKKASSAAVKVAKLLLRCK</sequence>
<accession>A1SW36</accession>
<dbReference type="OrthoDB" id="7064587at2"/>
<evidence type="ECO:0000313" key="2">
    <source>
        <dbReference type="Proteomes" id="UP000000639"/>
    </source>
</evidence>
<dbReference type="AlphaFoldDB" id="A1SW36"/>
<proteinExistence type="predicted"/>
<gene>
    <name evidence="1" type="ordered locus">Ping_1930</name>
</gene>